<evidence type="ECO:0000256" key="4">
    <source>
        <dbReference type="ARBA" id="ARBA00022598"/>
    </source>
</evidence>
<dbReference type="InterPro" id="IPR045864">
    <property type="entry name" value="aa-tRNA-synth_II/BPL/LPL"/>
</dbReference>
<dbReference type="SUPFAM" id="SSF55826">
    <property type="entry name" value="YbaK/ProRS associated domain"/>
    <property type="match status" value="1"/>
</dbReference>
<dbReference type="Pfam" id="PF04073">
    <property type="entry name" value="tRNA_edit"/>
    <property type="match status" value="1"/>
</dbReference>
<dbReference type="InterPro" id="IPR007214">
    <property type="entry name" value="YbaK/aa-tRNA-synth-assoc-dom"/>
</dbReference>
<dbReference type="FunFam" id="3.30.930.10:FF:000097">
    <property type="entry name" value="Proline--tRNA ligase"/>
    <property type="match status" value="1"/>
</dbReference>
<dbReference type="GO" id="GO:0005524">
    <property type="term" value="F:ATP binding"/>
    <property type="evidence" value="ECO:0007669"/>
    <property type="project" value="UniProtKB-UniRule"/>
</dbReference>
<dbReference type="GO" id="GO:0004827">
    <property type="term" value="F:proline-tRNA ligase activity"/>
    <property type="evidence" value="ECO:0007669"/>
    <property type="project" value="UniProtKB-UniRule"/>
</dbReference>
<dbReference type="InterPro" id="IPR023717">
    <property type="entry name" value="Pro-tRNA-Synthase_IIa_type1"/>
</dbReference>
<keyword evidence="5 10" id="KW-0547">Nucleotide-binding</keyword>
<dbReference type="EMBL" id="OBQJ01000005">
    <property type="protein sequence ID" value="SOC55308.1"/>
    <property type="molecule type" value="Genomic_DNA"/>
</dbReference>
<dbReference type="CDD" id="cd00861">
    <property type="entry name" value="ProRS_anticodon_short"/>
    <property type="match status" value="1"/>
</dbReference>
<organism evidence="12 13">
    <name type="scientific">Chromohalobacter canadensis</name>
    <dbReference type="NCBI Taxonomy" id="141389"/>
    <lineage>
        <taxon>Bacteria</taxon>
        <taxon>Pseudomonadati</taxon>
        <taxon>Pseudomonadota</taxon>
        <taxon>Gammaproteobacteria</taxon>
        <taxon>Oceanospirillales</taxon>
        <taxon>Halomonadaceae</taxon>
        <taxon>Chromohalobacter</taxon>
    </lineage>
</organism>
<dbReference type="PANTHER" id="PTHR42753">
    <property type="entry name" value="MITOCHONDRIAL RIBOSOME PROTEIN L39/PROLYL-TRNA LIGASE FAMILY MEMBER"/>
    <property type="match status" value="1"/>
</dbReference>
<dbReference type="GO" id="GO:0005829">
    <property type="term" value="C:cytosol"/>
    <property type="evidence" value="ECO:0007669"/>
    <property type="project" value="TreeGrafter"/>
</dbReference>
<feature type="domain" description="Aminoacyl-transfer RNA synthetases class-II family profile" evidence="11">
    <location>
        <begin position="33"/>
        <end position="469"/>
    </location>
</feature>
<dbReference type="Gene3D" id="3.30.930.10">
    <property type="entry name" value="Bira Bifunctional Protein, Domain 2"/>
    <property type="match status" value="2"/>
</dbReference>
<accession>A0A285VNZ9</accession>
<dbReference type="PRINTS" id="PR01046">
    <property type="entry name" value="TRNASYNTHPRO"/>
</dbReference>
<dbReference type="Pfam" id="PF00587">
    <property type="entry name" value="tRNA-synt_2b"/>
    <property type="match status" value="1"/>
</dbReference>
<evidence type="ECO:0000256" key="6">
    <source>
        <dbReference type="ARBA" id="ARBA00022840"/>
    </source>
</evidence>
<name>A0A285VNZ9_9GAMM</name>
<gene>
    <name evidence="10" type="primary">proS</name>
    <name evidence="12" type="ORF">SAMN05421509_10576</name>
</gene>
<dbReference type="OrthoDB" id="9809052at2"/>
<reference evidence="12 13" key="1">
    <citation type="submission" date="2017-08" db="EMBL/GenBank/DDBJ databases">
        <authorList>
            <person name="de Groot N.N."/>
        </authorList>
    </citation>
    <scope>NUCLEOTIDE SEQUENCE [LARGE SCALE GENOMIC DNA]</scope>
    <source>
        <strain evidence="12 13">USBA 855</strain>
    </source>
</reference>
<dbReference type="InterPro" id="IPR033730">
    <property type="entry name" value="ProRS_core_prok"/>
</dbReference>
<evidence type="ECO:0000313" key="13">
    <source>
        <dbReference type="Proteomes" id="UP000219023"/>
    </source>
</evidence>
<evidence type="ECO:0000259" key="11">
    <source>
        <dbReference type="PROSITE" id="PS50862"/>
    </source>
</evidence>
<evidence type="ECO:0000256" key="5">
    <source>
        <dbReference type="ARBA" id="ARBA00022741"/>
    </source>
</evidence>
<comment type="subcellular location">
    <subcellularLocation>
        <location evidence="1 10">Cytoplasm</location>
    </subcellularLocation>
</comment>
<dbReference type="InterPro" id="IPR050062">
    <property type="entry name" value="Pro-tRNA_synthetase"/>
</dbReference>
<dbReference type="Gene3D" id="3.40.50.800">
    <property type="entry name" value="Anticodon-binding domain"/>
    <property type="match status" value="1"/>
</dbReference>
<dbReference type="InterPro" id="IPR044140">
    <property type="entry name" value="ProRS_anticodon_short"/>
</dbReference>
<dbReference type="GO" id="GO:0006433">
    <property type="term" value="P:prolyl-tRNA aminoacylation"/>
    <property type="evidence" value="ECO:0007669"/>
    <property type="project" value="UniProtKB-UniRule"/>
</dbReference>
<keyword evidence="4 10" id="KW-0436">Ligase</keyword>
<dbReference type="HAMAP" id="MF_01569">
    <property type="entry name" value="Pro_tRNA_synth_type1"/>
    <property type="match status" value="1"/>
</dbReference>
<dbReference type="InterPro" id="IPR036754">
    <property type="entry name" value="YbaK/aa-tRNA-synt-asso_dom_sf"/>
</dbReference>
<evidence type="ECO:0000256" key="10">
    <source>
        <dbReference type="HAMAP-Rule" id="MF_01569"/>
    </source>
</evidence>
<dbReference type="Gene3D" id="3.90.960.10">
    <property type="entry name" value="YbaK/aminoacyl-tRNA synthetase-associated domain"/>
    <property type="match status" value="1"/>
</dbReference>
<proteinExistence type="inferred from homology"/>
<keyword evidence="6 10" id="KW-0067">ATP-binding</keyword>
<dbReference type="NCBIfam" id="TIGR00409">
    <property type="entry name" value="proS_fam_II"/>
    <property type="match status" value="1"/>
</dbReference>
<dbReference type="SUPFAM" id="SSF52954">
    <property type="entry name" value="Class II aaRS ABD-related"/>
    <property type="match status" value="1"/>
</dbReference>
<dbReference type="GO" id="GO:0002161">
    <property type="term" value="F:aminoacyl-tRNA deacylase activity"/>
    <property type="evidence" value="ECO:0007669"/>
    <property type="project" value="InterPro"/>
</dbReference>
<dbReference type="PANTHER" id="PTHR42753:SF2">
    <property type="entry name" value="PROLINE--TRNA LIGASE"/>
    <property type="match status" value="1"/>
</dbReference>
<dbReference type="AlphaFoldDB" id="A0A285VNZ9"/>
<evidence type="ECO:0000313" key="12">
    <source>
        <dbReference type="EMBL" id="SOC55308.1"/>
    </source>
</evidence>
<dbReference type="Proteomes" id="UP000219023">
    <property type="component" value="Unassembled WGS sequence"/>
</dbReference>
<dbReference type="InterPro" id="IPR004154">
    <property type="entry name" value="Anticodon-bd"/>
</dbReference>
<comment type="subunit">
    <text evidence="2 10">Homodimer.</text>
</comment>
<keyword evidence="8 10" id="KW-0030">Aminoacyl-tRNA synthetase</keyword>
<dbReference type="EC" id="6.1.1.15" evidence="10"/>
<protein>
    <recommendedName>
        <fullName evidence="10">Proline--tRNA ligase</fullName>
        <ecNumber evidence="10">6.1.1.15</ecNumber>
    </recommendedName>
    <alternativeName>
        <fullName evidence="10">Prolyl-tRNA synthetase</fullName>
        <shortName evidence="10">ProRS</shortName>
    </alternativeName>
</protein>
<keyword evidence="3 10" id="KW-0963">Cytoplasm</keyword>
<comment type="catalytic activity">
    <reaction evidence="9 10">
        <text>tRNA(Pro) + L-proline + ATP = L-prolyl-tRNA(Pro) + AMP + diphosphate</text>
        <dbReference type="Rhea" id="RHEA:14305"/>
        <dbReference type="Rhea" id="RHEA-COMP:9700"/>
        <dbReference type="Rhea" id="RHEA-COMP:9702"/>
        <dbReference type="ChEBI" id="CHEBI:30616"/>
        <dbReference type="ChEBI" id="CHEBI:33019"/>
        <dbReference type="ChEBI" id="CHEBI:60039"/>
        <dbReference type="ChEBI" id="CHEBI:78442"/>
        <dbReference type="ChEBI" id="CHEBI:78532"/>
        <dbReference type="ChEBI" id="CHEBI:456215"/>
        <dbReference type="EC" id="6.1.1.15"/>
    </reaction>
</comment>
<dbReference type="CDD" id="cd04334">
    <property type="entry name" value="ProRS-INS"/>
    <property type="match status" value="1"/>
</dbReference>
<dbReference type="InterPro" id="IPR006195">
    <property type="entry name" value="aa-tRNA-synth_II"/>
</dbReference>
<evidence type="ECO:0000256" key="2">
    <source>
        <dbReference type="ARBA" id="ARBA00011738"/>
    </source>
</evidence>
<dbReference type="InterPro" id="IPR004500">
    <property type="entry name" value="Pro-tRNA-synth_IIa_bac-type"/>
</dbReference>
<dbReference type="SUPFAM" id="SSF55681">
    <property type="entry name" value="Class II aaRS and biotin synthetases"/>
    <property type="match status" value="1"/>
</dbReference>
<dbReference type="InterPro" id="IPR002316">
    <property type="entry name" value="Pro-tRNA-ligase_IIa"/>
</dbReference>
<evidence type="ECO:0000256" key="9">
    <source>
        <dbReference type="ARBA" id="ARBA00047671"/>
    </source>
</evidence>
<dbReference type="Pfam" id="PF03129">
    <property type="entry name" value="HGTP_anticodon"/>
    <property type="match status" value="1"/>
</dbReference>
<evidence type="ECO:0000256" key="1">
    <source>
        <dbReference type="ARBA" id="ARBA00004496"/>
    </source>
</evidence>
<evidence type="ECO:0000256" key="7">
    <source>
        <dbReference type="ARBA" id="ARBA00022917"/>
    </source>
</evidence>
<dbReference type="InterPro" id="IPR002314">
    <property type="entry name" value="aa-tRNA-synt_IIb"/>
</dbReference>
<dbReference type="NCBIfam" id="NF006625">
    <property type="entry name" value="PRK09194.1"/>
    <property type="match status" value="1"/>
</dbReference>
<evidence type="ECO:0000256" key="8">
    <source>
        <dbReference type="ARBA" id="ARBA00023146"/>
    </source>
</evidence>
<dbReference type="CDD" id="cd00779">
    <property type="entry name" value="ProRS_core_prok"/>
    <property type="match status" value="1"/>
</dbReference>
<comment type="domain">
    <text evidence="10">Consists of three domains: the N-terminal catalytic domain, the editing domain and the C-terminal anticodon-binding domain.</text>
</comment>
<dbReference type="FunFam" id="3.90.960.10:FF:000001">
    <property type="entry name" value="Proline--tRNA ligase"/>
    <property type="match status" value="1"/>
</dbReference>
<comment type="function">
    <text evidence="10">Catalyzes the attachment of proline to tRNA(Pro) in a two-step reaction: proline is first activated by ATP to form Pro-AMP and then transferred to the acceptor end of tRNA(Pro). As ProRS can inadvertently accommodate and process non-cognate amino acids such as alanine and cysteine, to avoid such errors it has two additional distinct editing activities against alanine. One activity is designated as 'pretransfer' editing and involves the tRNA(Pro)-independent hydrolysis of activated Ala-AMP. The other activity is designated 'posttransfer' editing and involves deacylation of mischarged Ala-tRNA(Pro). The misacylated Cys-tRNA(Pro) is not edited by ProRS.</text>
</comment>
<sequence>MRASQLLLSTLKETPADADIVSHQLMLRAGMIRRLSSGLYTWLPLGLRTLRKVENIVREEMNRAGAQEVLMPAIQPAELWQESGRWDQYGNLLLRIRDRHDRDFCYGPTHEEVITDLVRNEIRSYKQVPSNFYQIQTKFRDETRPRFGVMRAREFIMKDAYSFDIDQAGLQRSYDAMYDAYMRIFKRLGLDFRAVEADNGDIGGTGSHEFQVLADSGEDAVVFSTSSDYAANMEKAEALPAPLGETPTRGAPQEELRLVDTPNARTIATLVEQHGLPIEKTIKTLMVHAAEGGLVALLVRGDHELNEVKAENLPEVAAPLTMASEAEIRQAVGAGPGSLGPVNLEMPLIIDRSVALMSDFGAGANIDGQHYFGINWERDVALPKVADLRNVVEGDPSPDGKGTLAIARGIEVGHVFQLGTKYSTAMNATVLDDNGQAVPLLMGCYGIGVTRVVAAAIEQSHDDGGIIWPNAIAPFEVTLVPMNAHKSERVREHAETLYQQLSDAGVDVLIDDRDLRPGVKFADQELTGIPHRVVIGERGLDNGELEYKGRRDSEVTMVPADTMLDFLRQRLTS</sequence>
<dbReference type="InterPro" id="IPR036621">
    <property type="entry name" value="Anticodon-bd_dom_sf"/>
</dbReference>
<dbReference type="PROSITE" id="PS50862">
    <property type="entry name" value="AA_TRNA_LIGASE_II"/>
    <property type="match status" value="1"/>
</dbReference>
<dbReference type="PIRSF" id="PIRSF001535">
    <property type="entry name" value="ProRS_1"/>
    <property type="match status" value="1"/>
</dbReference>
<dbReference type="FunFam" id="3.30.930.10:FF:000043">
    <property type="entry name" value="Proline--tRNA ligase"/>
    <property type="match status" value="1"/>
</dbReference>
<keyword evidence="7 10" id="KW-0648">Protein biosynthesis</keyword>
<evidence type="ECO:0000256" key="3">
    <source>
        <dbReference type="ARBA" id="ARBA00022490"/>
    </source>
</evidence>
<comment type="similarity">
    <text evidence="10">Belongs to the class-II aminoacyl-tRNA synthetase family. ProS type 1 subfamily.</text>
</comment>
<dbReference type="RefSeq" id="WP_097022930.1">
    <property type="nucleotide sequence ID" value="NZ_OBQJ01000005.1"/>
</dbReference>